<dbReference type="GO" id="GO:0016787">
    <property type="term" value="F:hydrolase activity"/>
    <property type="evidence" value="ECO:0007669"/>
    <property type="project" value="UniProtKB-KW"/>
</dbReference>
<organism evidence="3 4">
    <name type="scientific">Psychrosphaera haliotis</name>
    <dbReference type="NCBI Taxonomy" id="555083"/>
    <lineage>
        <taxon>Bacteria</taxon>
        <taxon>Pseudomonadati</taxon>
        <taxon>Pseudomonadota</taxon>
        <taxon>Gammaproteobacteria</taxon>
        <taxon>Alteromonadales</taxon>
        <taxon>Pseudoalteromonadaceae</taxon>
        <taxon>Psychrosphaera</taxon>
    </lineage>
</organism>
<name>A0A6N8FCG6_9GAMM</name>
<gene>
    <name evidence="3" type="ORF">GNP35_08065</name>
</gene>
<reference evidence="3 4" key="1">
    <citation type="submission" date="2019-11" db="EMBL/GenBank/DDBJ databases">
        <title>P. haliotis isolates from Z. marina roots.</title>
        <authorList>
            <person name="Cohen M."/>
            <person name="Jospin G."/>
            <person name="Eisen J.A."/>
            <person name="Coil D.A."/>
        </authorList>
    </citation>
    <scope>NUCLEOTIDE SEQUENCE [LARGE SCALE GENOMIC DNA]</scope>
    <source>
        <strain evidence="3 4">UCD-MCMsp1aY</strain>
    </source>
</reference>
<dbReference type="PANTHER" id="PTHR43283">
    <property type="entry name" value="BETA-LACTAMASE-RELATED"/>
    <property type="match status" value="1"/>
</dbReference>
<dbReference type="EMBL" id="WOCD01000003">
    <property type="protein sequence ID" value="MUH72442.1"/>
    <property type="molecule type" value="Genomic_DNA"/>
</dbReference>
<dbReference type="AlphaFoldDB" id="A0A6N8FCG6"/>
<evidence type="ECO:0000256" key="1">
    <source>
        <dbReference type="SAM" id="Phobius"/>
    </source>
</evidence>
<dbReference type="OrthoDB" id="9814204at2"/>
<keyword evidence="4" id="KW-1185">Reference proteome</keyword>
<proteinExistence type="predicted"/>
<evidence type="ECO:0000313" key="4">
    <source>
        <dbReference type="Proteomes" id="UP000439994"/>
    </source>
</evidence>
<feature type="transmembrane region" description="Helical" evidence="1">
    <location>
        <begin position="7"/>
        <end position="26"/>
    </location>
</feature>
<keyword evidence="1" id="KW-0472">Membrane</keyword>
<keyword evidence="1" id="KW-1133">Transmembrane helix</keyword>
<keyword evidence="3" id="KW-0378">Hydrolase</keyword>
<accession>A0A6N8FCG6</accession>
<dbReference type="Gene3D" id="3.40.710.10">
    <property type="entry name" value="DD-peptidase/beta-lactamase superfamily"/>
    <property type="match status" value="1"/>
</dbReference>
<evidence type="ECO:0000313" key="3">
    <source>
        <dbReference type="EMBL" id="MUH72442.1"/>
    </source>
</evidence>
<dbReference type="PANTHER" id="PTHR43283:SF14">
    <property type="entry name" value="BLL8153 PROTEIN"/>
    <property type="match status" value="1"/>
</dbReference>
<dbReference type="SUPFAM" id="SSF56601">
    <property type="entry name" value="beta-lactamase/transpeptidase-like"/>
    <property type="match status" value="1"/>
</dbReference>
<comment type="caution">
    <text evidence="3">The sequence shown here is derived from an EMBL/GenBank/DDBJ whole genome shotgun (WGS) entry which is preliminary data.</text>
</comment>
<protein>
    <submittedName>
        <fullName evidence="3">Serine hydrolase</fullName>
    </submittedName>
</protein>
<dbReference type="Proteomes" id="UP000439994">
    <property type="component" value="Unassembled WGS sequence"/>
</dbReference>
<dbReference type="InterPro" id="IPR050789">
    <property type="entry name" value="Diverse_Enzym_Activities"/>
</dbReference>
<keyword evidence="1" id="KW-0812">Transmembrane</keyword>
<dbReference type="InterPro" id="IPR001466">
    <property type="entry name" value="Beta-lactam-related"/>
</dbReference>
<dbReference type="InterPro" id="IPR012338">
    <property type="entry name" value="Beta-lactam/transpept-like"/>
</dbReference>
<dbReference type="Pfam" id="PF00144">
    <property type="entry name" value="Beta-lactamase"/>
    <property type="match status" value="1"/>
</dbReference>
<sequence>MKKSMKWTLSILSGLVLILGIFWMSLDKSVRYLILNPPPDINVLFWTQAQRDAGFQSLDVLPVISKNTINSDPKNIVQLPVGQPLALPSEIIEGYIADSRVAGLVVLHEGKVRLERYSLGLTQQKKWTSFSVAKSFTSTLIGAALKDGHINSLQDKVSDYVTSMKGSEYDNVTIEQLITMTSGIKWNEDYNDPNSDVSKFNFHEPEPGVNSIASYMRQLPRAYEAGTHWAYSTGETNLIGLLLQKAIDMPLADYLSDKIWSKIGVEHNASWILGPSGNEIGGCCIQATTRDFLRFGQFILKGAKVNNESIVPNNWIVNATQKKVSTNEDHGYGYQWWTSNDGSYQAKGIYGQGIFIDPSRDLVIAVNGNWPVALNQEFASKKAEFFKQVQLSIDKEKGR</sequence>
<feature type="domain" description="Beta-lactamase-related" evidence="2">
    <location>
        <begin position="92"/>
        <end position="370"/>
    </location>
</feature>
<evidence type="ECO:0000259" key="2">
    <source>
        <dbReference type="Pfam" id="PF00144"/>
    </source>
</evidence>
<dbReference type="RefSeq" id="WP_155695620.1">
    <property type="nucleotide sequence ID" value="NZ_WOCD01000003.1"/>
</dbReference>